<name>A0A6C0H843_9ZZZZ</name>
<evidence type="ECO:0000256" key="2">
    <source>
        <dbReference type="ARBA" id="ARBA00022801"/>
    </source>
</evidence>
<evidence type="ECO:0000256" key="4">
    <source>
        <dbReference type="ARBA" id="ARBA00022840"/>
    </source>
</evidence>
<dbReference type="GO" id="GO:0003677">
    <property type="term" value="F:DNA binding"/>
    <property type="evidence" value="ECO:0007669"/>
    <property type="project" value="InterPro"/>
</dbReference>
<dbReference type="Gene3D" id="3.40.50.300">
    <property type="entry name" value="P-loop containing nucleotide triphosphate hydrolases"/>
    <property type="match status" value="2"/>
</dbReference>
<dbReference type="PANTHER" id="PTHR11274">
    <property type="entry name" value="RAD25/XP-B DNA REPAIR HELICASE"/>
    <property type="match status" value="1"/>
</dbReference>
<accession>A0A6C0H843</accession>
<evidence type="ECO:0000313" key="7">
    <source>
        <dbReference type="EMBL" id="QHT76567.1"/>
    </source>
</evidence>
<dbReference type="PROSITE" id="PS51192">
    <property type="entry name" value="HELICASE_ATP_BIND_1"/>
    <property type="match status" value="1"/>
</dbReference>
<dbReference type="SMART" id="SM00487">
    <property type="entry name" value="DEXDc"/>
    <property type="match status" value="1"/>
</dbReference>
<dbReference type="PANTHER" id="PTHR11274:SF0">
    <property type="entry name" value="GENERAL TRANSCRIPTION AND DNA REPAIR FACTOR IIH HELICASE SUBUNIT XPB"/>
    <property type="match status" value="1"/>
</dbReference>
<organism evidence="7">
    <name type="scientific">viral metagenome</name>
    <dbReference type="NCBI Taxonomy" id="1070528"/>
    <lineage>
        <taxon>unclassified sequences</taxon>
        <taxon>metagenomes</taxon>
        <taxon>organismal metagenomes</taxon>
    </lineage>
</organism>
<dbReference type="Pfam" id="PF04851">
    <property type="entry name" value="ResIII"/>
    <property type="match status" value="1"/>
</dbReference>
<evidence type="ECO:0000256" key="3">
    <source>
        <dbReference type="ARBA" id="ARBA00022806"/>
    </source>
</evidence>
<evidence type="ECO:0008006" key="8">
    <source>
        <dbReference type="Google" id="ProtNLM"/>
    </source>
</evidence>
<dbReference type="EMBL" id="MN739897">
    <property type="protein sequence ID" value="QHT76567.1"/>
    <property type="molecule type" value="Genomic_DNA"/>
</dbReference>
<feature type="domain" description="Helicase C-terminal" evidence="6">
    <location>
        <begin position="377"/>
        <end position="538"/>
    </location>
</feature>
<dbReference type="InterPro" id="IPR006935">
    <property type="entry name" value="Helicase/UvrB_N"/>
</dbReference>
<dbReference type="Pfam" id="PF00271">
    <property type="entry name" value="Helicase_C"/>
    <property type="match status" value="1"/>
</dbReference>
<dbReference type="GO" id="GO:0005524">
    <property type="term" value="F:ATP binding"/>
    <property type="evidence" value="ECO:0007669"/>
    <property type="project" value="UniProtKB-KW"/>
</dbReference>
<dbReference type="InterPro" id="IPR050615">
    <property type="entry name" value="ATP-dep_DNA_Helicase"/>
</dbReference>
<dbReference type="GO" id="GO:0016787">
    <property type="term" value="F:hydrolase activity"/>
    <property type="evidence" value="ECO:0007669"/>
    <property type="project" value="UniProtKB-KW"/>
</dbReference>
<keyword evidence="3" id="KW-0347">Helicase</keyword>
<sequence length="744" mass="88294">MTKLDKGTLYEVYICNYINNNNEHTIAYLWKDIPDYILYNAKLINDINDCRINREKCKNYIHDIGIDIIQINNITNKISFIQCKNYEGTLCIKDLAGYFAIMSQSEHYDKNGIIYTSNNKYSHNLMRVCKNKTHTFIHLPMDNNITISKNILVPYNYQLECLDKFNKFYENNNNGILQMPCGCGKTFTSFLISEKYEIIIIISPLKQHTEQNVINYKKYSKSEIKTLIVDSDGTRNIKYILSKITENKLIIGSTYKSCDIIIELLNNLNLDKIFIIIDEFHNLSYNNIYNVNDPINKIIKTNVKKLYMSATPKIYEIEETNYNIENLLGKIVYKMDFMYAIDNNLISNYEIYLPIHEDDNYEILVEQIKILNYDKILIKKILYYFESIKILGKLKTIIYFNNHDHIDIFIKCMNDINNYYNYNYTIDSIICTDTKNNRNKKLENFNNNDNISILCSVGILDECIDIPSCNSVYITYNCVSKIRIIQRISRSLRKYNNKIAKILIWCNDNLLENPIINAIKEIDNDIINKFKFINYNKIYSFEENIKINKFQKYNISIYNQKLNNNNITFENTNILTEQTTDKIKHFNNKLIENNNNISIIEYVKKINNLYYNIDNSDDLINMIGKDECCIHHNMLKKYGISTLNGTTNYIKKLLSQYDFVENTDYRLQQVSQSATHGGCTHKNEYYLHPRTFKFCLMRSLKTKNYAKYYLFLEDCIKYFNDYQNKMNEKYIIIYKNRIDDKIYC</sequence>
<keyword evidence="4" id="KW-0067">ATP-binding</keyword>
<dbReference type="GO" id="GO:0004386">
    <property type="term" value="F:helicase activity"/>
    <property type="evidence" value="ECO:0007669"/>
    <property type="project" value="UniProtKB-KW"/>
</dbReference>
<keyword evidence="1" id="KW-0547">Nucleotide-binding</keyword>
<feature type="domain" description="Helicase ATP-binding" evidence="5">
    <location>
        <begin position="166"/>
        <end position="330"/>
    </location>
</feature>
<evidence type="ECO:0000259" key="5">
    <source>
        <dbReference type="PROSITE" id="PS51192"/>
    </source>
</evidence>
<dbReference type="PROSITE" id="PS51194">
    <property type="entry name" value="HELICASE_CTER"/>
    <property type="match status" value="1"/>
</dbReference>
<keyword evidence="2" id="KW-0378">Hydrolase</keyword>
<evidence type="ECO:0000256" key="1">
    <source>
        <dbReference type="ARBA" id="ARBA00022741"/>
    </source>
</evidence>
<protein>
    <recommendedName>
        <fullName evidence="8">Helicase ATP-binding domain-containing protein</fullName>
    </recommendedName>
</protein>
<dbReference type="Pfam" id="PF13156">
    <property type="entry name" value="Mrr_cat_2"/>
    <property type="match status" value="1"/>
</dbReference>
<proteinExistence type="predicted"/>
<dbReference type="InterPro" id="IPR027417">
    <property type="entry name" value="P-loop_NTPase"/>
</dbReference>
<dbReference type="InterPro" id="IPR001650">
    <property type="entry name" value="Helicase_C-like"/>
</dbReference>
<dbReference type="InterPro" id="IPR014001">
    <property type="entry name" value="Helicase_ATP-bd"/>
</dbReference>
<evidence type="ECO:0000259" key="6">
    <source>
        <dbReference type="PROSITE" id="PS51194"/>
    </source>
</evidence>
<dbReference type="InterPro" id="IPR039442">
    <property type="entry name" value="Mrr-like_dom"/>
</dbReference>
<reference evidence="7" key="1">
    <citation type="journal article" date="2020" name="Nature">
        <title>Giant virus diversity and host interactions through global metagenomics.</title>
        <authorList>
            <person name="Schulz F."/>
            <person name="Roux S."/>
            <person name="Paez-Espino D."/>
            <person name="Jungbluth S."/>
            <person name="Walsh D.A."/>
            <person name="Denef V.J."/>
            <person name="McMahon K.D."/>
            <person name="Konstantinidis K.T."/>
            <person name="Eloe-Fadrosh E.A."/>
            <person name="Kyrpides N.C."/>
            <person name="Woyke T."/>
        </authorList>
    </citation>
    <scope>NUCLEOTIDE SEQUENCE</scope>
    <source>
        <strain evidence="7">GVMAG-M-3300023179-82</strain>
    </source>
</reference>
<dbReference type="SUPFAM" id="SSF52540">
    <property type="entry name" value="P-loop containing nucleoside triphosphate hydrolases"/>
    <property type="match status" value="1"/>
</dbReference>
<dbReference type="AlphaFoldDB" id="A0A6C0H843"/>